<accession>A0A4R1RJZ0</accession>
<sequence length="329" mass="36648">MKSVSHNWIVLLIVLLIMQISANFADYRLVYQDDHFLMEGLFQVIETDLDQDGASEFVMAGKNYTAHELFLAWFTLGPDHKPVLRWQSPNLFEDRSVIWVAAGKFTGSENQLLAVTETQYYLFQWQNGQMELMRKGTHQLKPLNITGGDLDGDGHTELVVAKIGRITAKQYDGVLQVWKLKENGWELVSQSDQTVGNIRSLTAGDLNGDGKAEIVMEEGVRTSPGTLHLFALAENKITERSRLNKPVKGVIYGLTVTSLSGAPRLITATDSGRVNTFAWDSNRNALVAVEKEKRFRWNLIDLAVGAAGSGADAKLLLIAYPQRLLILSE</sequence>
<gene>
    <name evidence="2" type="ORF">EDC14_101536</name>
</gene>
<dbReference type="EMBL" id="SLUN01000015">
    <property type="protein sequence ID" value="TCL66493.1"/>
    <property type="molecule type" value="Genomic_DNA"/>
</dbReference>
<reference evidence="2 3" key="1">
    <citation type="submission" date="2019-03" db="EMBL/GenBank/DDBJ databases">
        <title>Genomic Encyclopedia of Type Strains, Phase IV (KMG-IV): sequencing the most valuable type-strain genomes for metagenomic binning, comparative biology and taxonomic classification.</title>
        <authorList>
            <person name="Goeker M."/>
        </authorList>
    </citation>
    <scope>NUCLEOTIDE SEQUENCE [LARGE SCALE GENOMIC DNA]</scope>
    <source>
        <strain evidence="2 3">LX-B</strain>
    </source>
</reference>
<keyword evidence="3" id="KW-1185">Reference proteome</keyword>
<dbReference type="RefSeq" id="WP_165907998.1">
    <property type="nucleotide sequence ID" value="NZ_SLUN01000015.1"/>
</dbReference>
<dbReference type="AlphaFoldDB" id="A0A4R1RJZ0"/>
<proteinExistence type="predicted"/>
<dbReference type="InterPro" id="IPR013517">
    <property type="entry name" value="FG-GAP"/>
</dbReference>
<organism evidence="2 3">
    <name type="scientific">Hydrogenispora ethanolica</name>
    <dbReference type="NCBI Taxonomy" id="1082276"/>
    <lineage>
        <taxon>Bacteria</taxon>
        <taxon>Bacillati</taxon>
        <taxon>Bacillota</taxon>
        <taxon>Hydrogenispora</taxon>
    </lineage>
</organism>
<name>A0A4R1RJZ0_HYDET</name>
<keyword evidence="1" id="KW-0732">Signal</keyword>
<evidence type="ECO:0000256" key="1">
    <source>
        <dbReference type="ARBA" id="ARBA00022729"/>
    </source>
</evidence>
<comment type="caution">
    <text evidence="2">The sequence shown here is derived from an EMBL/GenBank/DDBJ whole genome shotgun (WGS) entry which is preliminary data.</text>
</comment>
<dbReference type="Pfam" id="PF13517">
    <property type="entry name" value="FG-GAP_3"/>
    <property type="match status" value="1"/>
</dbReference>
<dbReference type="Proteomes" id="UP000295008">
    <property type="component" value="Unassembled WGS sequence"/>
</dbReference>
<dbReference type="SUPFAM" id="SSF69318">
    <property type="entry name" value="Integrin alpha N-terminal domain"/>
    <property type="match status" value="1"/>
</dbReference>
<dbReference type="InterPro" id="IPR028994">
    <property type="entry name" value="Integrin_alpha_N"/>
</dbReference>
<protein>
    <submittedName>
        <fullName evidence="2">VCBS repeat protein</fullName>
    </submittedName>
</protein>
<evidence type="ECO:0000313" key="3">
    <source>
        <dbReference type="Proteomes" id="UP000295008"/>
    </source>
</evidence>
<evidence type="ECO:0000313" key="2">
    <source>
        <dbReference type="EMBL" id="TCL66493.1"/>
    </source>
</evidence>
<dbReference type="Gene3D" id="2.130.10.130">
    <property type="entry name" value="Integrin alpha, N-terminal"/>
    <property type="match status" value="1"/>
</dbReference>